<dbReference type="GO" id="GO:0032574">
    <property type="term" value="F:5'-3' RNA helicase activity"/>
    <property type="evidence" value="ECO:0007669"/>
    <property type="project" value="InterPro"/>
</dbReference>
<comment type="similarity">
    <text evidence="2">Belongs to the DNA2/NAM7 helicase family. SDE3 subfamily.</text>
</comment>
<comment type="subcellular location">
    <subcellularLocation>
        <location evidence="1">Cytoplasm</location>
        <location evidence="1">P-body</location>
    </subcellularLocation>
</comment>
<dbReference type="GO" id="GO:0000932">
    <property type="term" value="C:P-body"/>
    <property type="evidence" value="ECO:0007669"/>
    <property type="project" value="UniProtKB-SubCell"/>
</dbReference>
<dbReference type="FunFam" id="3.40.50.300:FF:001941">
    <property type="entry name" value="Mov10 RISC complex RNA helicase"/>
    <property type="match status" value="1"/>
</dbReference>
<comment type="function">
    <text evidence="12">Probable RNA helicase. Required for RNA-mediated gene silencing by the RNA-induced silencing complex (RISC). Required for both miRNA-mediated translational repression and miRNA-mediated cleavage of complementary mRNAs by RISC.</text>
</comment>
<sequence>MAAYNQGVKPVPVCSCIDAAQAGDRDNFQTGLEFIEHLERTQRTQKNDREEVKSIYNEEFRNRDGIRRPNFSCIVFALKKNNKVRVKRGSLHFNPPSLEYFGDQWRRPRNQPPANSPVRMNGASPGPASAPAHTPTPKELGKKKARTIIQQLRQNRSSIISDKGGIVISSEHAFTEGRMKFEFAPEQTRVVVISVQNVGPEPVKFTLYEALRRMHVFTFKDEHRVTRACPLLLSPGDTYKIQVSCLSSHYGYFPVTMVFEFRPHLSGDSKPFYIVRMLAGVANSALSKELGPTSPYKPYQNAIRRPINIHVEEGLVPESNYQPELKVVPLPNSDYPKRLKDLVKQGLEDSDRLYPDLKQELSRVQHLIESQLDFENYKERFQLLLHLEEIQMEVDIKKYDMHDAVMQPDPQQKRFLMLHVPGVAENRPSVLKGDYLLVSESEDPGDPVIKYKGWVHAVQLDKLKLGFSQNLVNKHITNMKYEVTFTFNRLPLKLQHRALGLAVKHDLKDFLFPWCSLGTNLAIPNLRLYDQNLGRNPEQDLAVKCIVAGTSRPAPFLVFGPPGTGKTVTIVEAIKQVHFTLKDSHILACAPSNSASDLLCQRLLQHVDKHAIYRLNAFSRDPRDLPADILPCSNWDPSLQSIVFPAKEVLLKYRILVTTVVTAGRLVSGGIPTGHFSHIFIDEAGHAVEPECIIPVAGLLNKDQGQLVLAGDPKQLGPILRSPLAIRHGLGISLLERLMTQNSLYQKDSSTGGFNSHFVTKLLRNYRSHPAILKIPNELFYDGELQVFADEILRNSFCTWENLPKKGFPVVFHGVQGLDEREGNSPSFFNVSEIDVVVSHLKKLLQNQGKKGIRKLSPKDIGIISPYRKQVQKIRSAINTVDRELKNMMEIKELKVGSVEEFQGQERTVIIISTVRSSMDYLKMDEDFKLGFLKNPKRFNVAMTRAKALLIVVGNPFILSKDPIWQRFIQYCSEGGGYTGYDFTEEEEEETLVTRLASLDINAEPEDSSGESAVQQQQEPEWRNEM</sequence>
<dbReference type="CDD" id="cd18038">
    <property type="entry name" value="DEXXQc_Helz-like"/>
    <property type="match status" value="1"/>
</dbReference>
<evidence type="ECO:0000256" key="7">
    <source>
        <dbReference type="ARBA" id="ARBA00022806"/>
    </source>
</evidence>
<dbReference type="Pfam" id="PF21632">
    <property type="entry name" value="MOV-10_N"/>
    <property type="match status" value="1"/>
</dbReference>
<evidence type="ECO:0000256" key="12">
    <source>
        <dbReference type="ARBA" id="ARBA00056357"/>
    </source>
</evidence>
<dbReference type="AlphaFoldDB" id="A0AAD8CLM1"/>
<evidence type="ECO:0000256" key="11">
    <source>
        <dbReference type="ARBA" id="ARBA00047984"/>
    </source>
</evidence>
<feature type="domain" description="Helicase MOV-10 N-terminal" evidence="16">
    <location>
        <begin position="29"/>
        <end position="93"/>
    </location>
</feature>
<dbReference type="Pfam" id="PF21634">
    <property type="entry name" value="MOV-10_beta-barrel"/>
    <property type="match status" value="1"/>
</dbReference>
<evidence type="ECO:0000256" key="9">
    <source>
        <dbReference type="ARBA" id="ARBA00022884"/>
    </source>
</evidence>
<gene>
    <name evidence="20" type="primary">mov10b.1</name>
    <name evidence="20" type="ORF">AOXY_G31512</name>
</gene>
<dbReference type="InterPro" id="IPR049075">
    <property type="entry name" value="MOV-10_N"/>
</dbReference>
<feature type="compositionally biased region" description="Polar residues" evidence="13">
    <location>
        <begin position="1010"/>
        <end position="1019"/>
    </location>
</feature>
<dbReference type="EMBL" id="JAGXEW010000047">
    <property type="protein sequence ID" value="KAK1152272.1"/>
    <property type="molecule type" value="Genomic_DNA"/>
</dbReference>
<feature type="compositionally biased region" description="Low complexity" evidence="13">
    <location>
        <begin position="122"/>
        <end position="137"/>
    </location>
</feature>
<keyword evidence="4" id="KW-0963">Cytoplasm</keyword>
<keyword evidence="8" id="KW-0067">ATP-binding</keyword>
<keyword evidence="5" id="KW-0547">Nucleotide-binding</keyword>
<feature type="domain" description="DNA2/NAM7 helicase helicase" evidence="14">
    <location>
        <begin position="539"/>
        <end position="610"/>
    </location>
</feature>
<feature type="region of interest" description="Disordered" evidence="13">
    <location>
        <begin position="102"/>
        <end position="142"/>
    </location>
</feature>
<dbReference type="Pfam" id="PF21633">
    <property type="entry name" value="MOV-10_Ig-like"/>
    <property type="match status" value="1"/>
</dbReference>
<dbReference type="InterPro" id="IPR047187">
    <property type="entry name" value="SF1_C_Upf1"/>
</dbReference>
<dbReference type="Pfam" id="PF13087">
    <property type="entry name" value="AAA_12"/>
    <property type="match status" value="1"/>
</dbReference>
<dbReference type="Proteomes" id="UP001230051">
    <property type="component" value="Unassembled WGS sequence"/>
</dbReference>
<evidence type="ECO:0000256" key="13">
    <source>
        <dbReference type="SAM" id="MobiDB-lite"/>
    </source>
</evidence>
<evidence type="ECO:0000259" key="15">
    <source>
        <dbReference type="Pfam" id="PF13087"/>
    </source>
</evidence>
<evidence type="ECO:0000256" key="10">
    <source>
        <dbReference type="ARBA" id="ARBA00023158"/>
    </source>
</evidence>
<evidence type="ECO:0000259" key="16">
    <source>
        <dbReference type="Pfam" id="PF21632"/>
    </source>
</evidence>
<reference evidence="20" key="1">
    <citation type="submission" date="2022-02" db="EMBL/GenBank/DDBJ databases">
        <title>Atlantic sturgeon de novo genome assembly.</title>
        <authorList>
            <person name="Stock M."/>
            <person name="Klopp C."/>
            <person name="Guiguen Y."/>
            <person name="Cabau C."/>
            <person name="Parinello H."/>
            <person name="Santidrian Yebra-Pimentel E."/>
            <person name="Kuhl H."/>
            <person name="Dirks R.P."/>
            <person name="Guessner J."/>
            <person name="Wuertz S."/>
            <person name="Du K."/>
            <person name="Schartl M."/>
        </authorList>
    </citation>
    <scope>NUCLEOTIDE SEQUENCE</scope>
    <source>
        <strain evidence="20">STURGEONOMICS-FGT-2020</strain>
        <tissue evidence="20">Whole blood</tissue>
    </source>
</reference>
<evidence type="ECO:0000259" key="18">
    <source>
        <dbReference type="Pfam" id="PF21634"/>
    </source>
</evidence>
<dbReference type="PANTHER" id="PTHR45418">
    <property type="entry name" value="CANCER/TESTIS ANTIGEN 55"/>
    <property type="match status" value="1"/>
</dbReference>
<dbReference type="GO" id="GO:0003723">
    <property type="term" value="F:RNA binding"/>
    <property type="evidence" value="ECO:0007669"/>
    <property type="project" value="UniProtKB-KW"/>
</dbReference>
<keyword evidence="7 20" id="KW-0347">Helicase</keyword>
<feature type="domain" description="Helicase MOV-10-like beta-barrel" evidence="18">
    <location>
        <begin position="399"/>
        <end position="485"/>
    </location>
</feature>
<feature type="domain" description="DNA2/NAM7 helicase-like C-terminal" evidence="15">
    <location>
        <begin position="732"/>
        <end position="955"/>
    </location>
</feature>
<feature type="domain" description="Helicase MOV-10 helical" evidence="19">
    <location>
        <begin position="334"/>
        <end position="398"/>
    </location>
</feature>
<dbReference type="Gene3D" id="3.40.50.300">
    <property type="entry name" value="P-loop containing nucleotide triphosphate hydrolases"/>
    <property type="match status" value="2"/>
</dbReference>
<dbReference type="InterPro" id="IPR049077">
    <property type="entry name" value="MOV-10_Ig-like"/>
</dbReference>
<dbReference type="PANTHER" id="PTHR45418:SF1">
    <property type="entry name" value="CANCER_TESTIS ANTIGEN 55"/>
    <property type="match status" value="1"/>
</dbReference>
<dbReference type="InterPro" id="IPR049080">
    <property type="entry name" value="MOV-10-like_beta-barrel"/>
</dbReference>
<dbReference type="InterPro" id="IPR026122">
    <property type="entry name" value="MOV-10/SDE3_DEXXQ/H-box"/>
</dbReference>
<proteinExistence type="inferred from homology"/>
<feature type="domain" description="Helicase MOV-10 Ig-like" evidence="17">
    <location>
        <begin position="156"/>
        <end position="279"/>
    </location>
</feature>
<dbReference type="Pfam" id="PF13086">
    <property type="entry name" value="AAA_11"/>
    <property type="match status" value="2"/>
</dbReference>
<evidence type="ECO:0000313" key="20">
    <source>
        <dbReference type="EMBL" id="KAK1152272.1"/>
    </source>
</evidence>
<dbReference type="InterPro" id="IPR049079">
    <property type="entry name" value="Mov-10_helical"/>
</dbReference>
<dbReference type="GO" id="GO:0005524">
    <property type="term" value="F:ATP binding"/>
    <property type="evidence" value="ECO:0007669"/>
    <property type="project" value="UniProtKB-KW"/>
</dbReference>
<keyword evidence="9" id="KW-0694">RNA-binding</keyword>
<evidence type="ECO:0000256" key="8">
    <source>
        <dbReference type="ARBA" id="ARBA00022840"/>
    </source>
</evidence>
<dbReference type="EC" id="3.6.4.13" evidence="3"/>
<feature type="region of interest" description="Disordered" evidence="13">
    <location>
        <begin position="1003"/>
        <end position="1026"/>
    </location>
</feature>
<comment type="catalytic activity">
    <reaction evidence="11">
        <text>ATP + H2O = ADP + phosphate + H(+)</text>
        <dbReference type="Rhea" id="RHEA:13065"/>
        <dbReference type="ChEBI" id="CHEBI:15377"/>
        <dbReference type="ChEBI" id="CHEBI:15378"/>
        <dbReference type="ChEBI" id="CHEBI:30616"/>
        <dbReference type="ChEBI" id="CHEBI:43474"/>
        <dbReference type="ChEBI" id="CHEBI:456216"/>
        <dbReference type="EC" id="3.6.4.13"/>
    </reaction>
</comment>
<evidence type="ECO:0000256" key="1">
    <source>
        <dbReference type="ARBA" id="ARBA00004201"/>
    </source>
</evidence>
<dbReference type="CDD" id="cd18808">
    <property type="entry name" value="SF1_C_Upf1"/>
    <property type="match status" value="1"/>
</dbReference>
<evidence type="ECO:0000256" key="4">
    <source>
        <dbReference type="ARBA" id="ARBA00022490"/>
    </source>
</evidence>
<evidence type="ECO:0000256" key="3">
    <source>
        <dbReference type="ARBA" id="ARBA00012552"/>
    </source>
</evidence>
<dbReference type="InterPro" id="IPR041679">
    <property type="entry name" value="DNA2/NAM7-like_C"/>
</dbReference>
<keyword evidence="6" id="KW-0378">Hydrolase</keyword>
<evidence type="ECO:0000256" key="6">
    <source>
        <dbReference type="ARBA" id="ARBA00022801"/>
    </source>
</evidence>
<dbReference type="FunFam" id="3.40.50.300:FF:000608">
    <property type="entry name" value="Mov10 RISC complex RNA helicase"/>
    <property type="match status" value="1"/>
</dbReference>
<evidence type="ECO:0000259" key="14">
    <source>
        <dbReference type="Pfam" id="PF13086"/>
    </source>
</evidence>
<dbReference type="InterPro" id="IPR027417">
    <property type="entry name" value="P-loop_NTPase"/>
</dbReference>
<evidence type="ECO:0000313" key="21">
    <source>
        <dbReference type="Proteomes" id="UP001230051"/>
    </source>
</evidence>
<protein>
    <recommendedName>
        <fullName evidence="3">RNA helicase</fullName>
        <ecNumber evidence="3">3.6.4.13</ecNumber>
    </recommendedName>
</protein>
<dbReference type="GO" id="GO:0031047">
    <property type="term" value="P:regulatory ncRNA-mediated gene silencing"/>
    <property type="evidence" value="ECO:0007669"/>
    <property type="project" value="UniProtKB-KW"/>
</dbReference>
<keyword evidence="21" id="KW-1185">Reference proteome</keyword>
<evidence type="ECO:0000259" key="17">
    <source>
        <dbReference type="Pfam" id="PF21633"/>
    </source>
</evidence>
<evidence type="ECO:0000256" key="5">
    <source>
        <dbReference type="ARBA" id="ARBA00022741"/>
    </source>
</evidence>
<comment type="caution">
    <text evidence="20">The sequence shown here is derived from an EMBL/GenBank/DDBJ whole genome shotgun (WGS) entry which is preliminary data.</text>
</comment>
<organism evidence="20 21">
    <name type="scientific">Acipenser oxyrinchus oxyrinchus</name>
    <dbReference type="NCBI Taxonomy" id="40147"/>
    <lineage>
        <taxon>Eukaryota</taxon>
        <taxon>Metazoa</taxon>
        <taxon>Chordata</taxon>
        <taxon>Craniata</taxon>
        <taxon>Vertebrata</taxon>
        <taxon>Euteleostomi</taxon>
        <taxon>Actinopterygii</taxon>
        <taxon>Chondrostei</taxon>
        <taxon>Acipenseriformes</taxon>
        <taxon>Acipenseridae</taxon>
        <taxon>Acipenser</taxon>
    </lineage>
</organism>
<dbReference type="GO" id="GO:0016787">
    <property type="term" value="F:hydrolase activity"/>
    <property type="evidence" value="ECO:0007669"/>
    <property type="project" value="UniProtKB-KW"/>
</dbReference>
<name>A0AAD8CLM1_ACIOX</name>
<accession>A0AAD8CLM1</accession>
<keyword evidence="10" id="KW-0943">RNA-mediated gene silencing</keyword>
<dbReference type="Pfam" id="PF21635">
    <property type="entry name" value="Mov-10_helical"/>
    <property type="match status" value="1"/>
</dbReference>
<evidence type="ECO:0000256" key="2">
    <source>
        <dbReference type="ARBA" id="ARBA00005601"/>
    </source>
</evidence>
<dbReference type="SUPFAM" id="SSF52540">
    <property type="entry name" value="P-loop containing nucleoside triphosphate hydrolases"/>
    <property type="match status" value="1"/>
</dbReference>
<feature type="domain" description="DNA2/NAM7 helicase helicase" evidence="14">
    <location>
        <begin position="647"/>
        <end position="722"/>
    </location>
</feature>
<dbReference type="InterPro" id="IPR041677">
    <property type="entry name" value="DNA2/NAM7_AAA_11"/>
</dbReference>
<evidence type="ECO:0000259" key="19">
    <source>
        <dbReference type="Pfam" id="PF21635"/>
    </source>
</evidence>